<dbReference type="SUPFAM" id="SSF47336">
    <property type="entry name" value="ACP-like"/>
    <property type="match status" value="2"/>
</dbReference>
<protein>
    <submittedName>
        <fullName evidence="6">Amino acid adenylation domain-containing protein</fullName>
    </submittedName>
</protein>
<dbReference type="GO" id="GO:0005829">
    <property type="term" value="C:cytosol"/>
    <property type="evidence" value="ECO:0007669"/>
    <property type="project" value="TreeGrafter"/>
</dbReference>
<dbReference type="FunFam" id="2.30.38.10:FF:000001">
    <property type="entry name" value="Non-ribosomal peptide synthetase PvdI"/>
    <property type="match status" value="1"/>
</dbReference>
<dbReference type="PANTHER" id="PTHR45527">
    <property type="entry name" value="NONRIBOSOMAL PEPTIDE SYNTHETASE"/>
    <property type="match status" value="1"/>
</dbReference>
<feature type="domain" description="Carrier" evidence="5">
    <location>
        <begin position="1"/>
        <end position="68"/>
    </location>
</feature>
<dbReference type="PROSITE" id="PS00455">
    <property type="entry name" value="AMP_BINDING"/>
    <property type="match status" value="1"/>
</dbReference>
<dbReference type="FunFam" id="1.10.1200.10:FF:000016">
    <property type="entry name" value="Non-ribosomal peptide synthase"/>
    <property type="match status" value="2"/>
</dbReference>
<dbReference type="InterPro" id="IPR036736">
    <property type="entry name" value="ACP-like_sf"/>
</dbReference>
<dbReference type="GO" id="GO:0072330">
    <property type="term" value="P:monocarboxylic acid biosynthetic process"/>
    <property type="evidence" value="ECO:0007669"/>
    <property type="project" value="UniProtKB-ARBA"/>
</dbReference>
<dbReference type="SUPFAM" id="SSF52777">
    <property type="entry name" value="CoA-dependent acyltransferases"/>
    <property type="match status" value="4"/>
</dbReference>
<dbReference type="InterPro" id="IPR001242">
    <property type="entry name" value="Condensation_dom"/>
</dbReference>
<dbReference type="Gene3D" id="3.40.50.980">
    <property type="match status" value="2"/>
</dbReference>
<keyword evidence="3" id="KW-0596">Phosphopantetheine</keyword>
<dbReference type="GO" id="GO:0003824">
    <property type="term" value="F:catalytic activity"/>
    <property type="evidence" value="ECO:0007669"/>
    <property type="project" value="InterPro"/>
</dbReference>
<dbReference type="SMART" id="SM00823">
    <property type="entry name" value="PKS_PP"/>
    <property type="match status" value="2"/>
</dbReference>
<dbReference type="FunFam" id="3.30.300.30:FF:000010">
    <property type="entry name" value="Enterobactin synthetase component F"/>
    <property type="match status" value="1"/>
</dbReference>
<feature type="non-terminal residue" evidence="6">
    <location>
        <position position="1712"/>
    </location>
</feature>
<dbReference type="GO" id="GO:0043041">
    <property type="term" value="P:amino acid activation for nonribosomal peptide biosynthetic process"/>
    <property type="evidence" value="ECO:0007669"/>
    <property type="project" value="TreeGrafter"/>
</dbReference>
<dbReference type="EMBL" id="OCNE01000041">
    <property type="protein sequence ID" value="SOD67883.1"/>
    <property type="molecule type" value="Genomic_DNA"/>
</dbReference>
<keyword evidence="4" id="KW-0597">Phosphoprotein</keyword>
<evidence type="ECO:0000256" key="3">
    <source>
        <dbReference type="ARBA" id="ARBA00022450"/>
    </source>
</evidence>
<feature type="non-terminal residue" evidence="6">
    <location>
        <position position="1"/>
    </location>
</feature>
<dbReference type="InterPro" id="IPR025110">
    <property type="entry name" value="AMP-bd_C"/>
</dbReference>
<dbReference type="InterPro" id="IPR023213">
    <property type="entry name" value="CAT-like_dom_sf"/>
</dbReference>
<evidence type="ECO:0000313" key="6">
    <source>
        <dbReference type="EMBL" id="SOD67883.1"/>
    </source>
</evidence>
<keyword evidence="7" id="KW-1185">Reference proteome</keyword>
<dbReference type="PROSITE" id="PS50075">
    <property type="entry name" value="CARRIER"/>
    <property type="match status" value="2"/>
</dbReference>
<dbReference type="InterPro" id="IPR009081">
    <property type="entry name" value="PP-bd_ACP"/>
</dbReference>
<dbReference type="FunFam" id="3.40.50.980:FF:000001">
    <property type="entry name" value="Non-ribosomal peptide synthetase"/>
    <property type="match status" value="1"/>
</dbReference>
<evidence type="ECO:0000313" key="7">
    <source>
        <dbReference type="Proteomes" id="UP000219072"/>
    </source>
</evidence>
<dbReference type="SUPFAM" id="SSF56801">
    <property type="entry name" value="Acetyl-CoA synthetase-like"/>
    <property type="match status" value="2"/>
</dbReference>
<dbReference type="CDD" id="cd12117">
    <property type="entry name" value="A_NRPS_Srf_like"/>
    <property type="match status" value="1"/>
</dbReference>
<evidence type="ECO:0000256" key="2">
    <source>
        <dbReference type="ARBA" id="ARBA00006432"/>
    </source>
</evidence>
<comment type="cofactor">
    <cofactor evidence="1">
        <name>pantetheine 4'-phosphate</name>
        <dbReference type="ChEBI" id="CHEBI:47942"/>
    </cofactor>
</comment>
<gene>
    <name evidence="6" type="ORF">SAMN06297387_1411</name>
</gene>
<dbReference type="Pfam" id="PF00501">
    <property type="entry name" value="AMP-binding"/>
    <property type="match status" value="2"/>
</dbReference>
<reference evidence="6 7" key="1">
    <citation type="submission" date="2017-09" db="EMBL/GenBank/DDBJ databases">
        <authorList>
            <person name="Ehlers B."/>
            <person name="Leendertz F.H."/>
        </authorList>
    </citation>
    <scope>NUCLEOTIDE SEQUENCE [LARGE SCALE GENOMIC DNA]</scope>
    <source>
        <strain evidence="6 7">CGMCC 4.7095</strain>
    </source>
</reference>
<sequence length="1712" mass="188182">ILCGLYADILNIPHITIDDDFFHLGGHSLLATRLVSRIRTTLGTELPIRQLFQTPTIAQLSTTLDQAETARAPLTPRERPDRIPLSHAQQRLWFLHQLEGPTPTYNMPGKLWLTGELNHHALTAALNDVVARHETLRTRYAHDDRGAHQVIVPAAEATVVVPVIEVDEGDLPARVERAAHHPFDLTSEIPLRATLFRLADDAHVLLLLLHHIAGDAWSVGPLTRDLTTAYTARRDGAAPAWQPLPIQYADYALWQHEVLGTTDHPDSVAARQLTYWTRALAGLPEKLELPTDRPHPATASYRGDTVPVAIPATLHRRIADLARHSHTSVFMVLQAALATLLTRLGAGTDIPIGTDIAGRTDEATDDLVGFFVNALVLRTDTSRNPTFRELLDRVRDTDLDAYAHQDLPFERLVEHLNPTRSLAHHPLFQVMLTLNNTDQDAQGTVAEMPGLRAALEPAGTGVSKFDLAFSFKESRDAEGTANGLNGALEFSTDVFESTTAHSLAARLVRLLDGITADPDQPVDAVDILDDSERHELLTLWNDTAVDYPATSSVHALFEEWAARTPDAVAVVAGDEALTYGQLNVRANRLAHRLLLLGLLPEDRVAVLQERSIDLVVSSLAVLKAGGAYVPLDPQQPASRSTWILRDTAALALLTDRDEDEFGFSVDIPVLRVDRDASWSDDEPETNPAVRTDAEQLVYVMYTSGSTGTPKGVANTHHNVVHLAADRHWRAGNHGRVLMHSPYSFDASTFEMWTPLLTGGRIVVAPAGHLSPGDFAGVITEQGVTAMFVSAGFFRVLAEERPECFSGVREIWAGGDVVSPTAVRRVREACPGTVVANEYGPTETTVFSAVNPMGPDAPHPRGTVPIGRPLWNTRLYVLDGRLRPVPPGTGGELYIAGSGVARGYLNRRELTAHRFVADPHGAPGTRMYRTGDIARWRRDGQLEFLGRVDDQVKLRGFRVEPGEIEAVLTSLPDIAEAAVVLREDRPGDKRLVAYTVTGTSVAEETLRAHVAAELPEYMVPSAFVALDTLPLTLNGKLDRRALPAPVYGDRPTGRAPRTPHEEILCGLYADVLDVPQVTIDDDFFRLGGHSLLATRLVSRIRTTLNTELSIRQLFETPTVAGLTASLGGTEGVRAPLTARERPEHVPLSYAQQRLWFLHQLEGPSPTYNISAALRLTGALDHRAMRHALHDLTTRHETLRTVYEQGTRSQARQRVLPAERARPECALVDLTERPGDLQSELTGTARHCFDLSSELPLRAWLFRLSEDEHVLLLVLHHIAGDGWSMGPLARDLTTAYTARLHHRAPAWHPLPVQYADYALWQHDTLGTTDHPDSLATRQLTYWTQTLADLPEQIPLPTDRPRPAVASHVGDSLGFTLPPALHRELTTLAQQNGASLFMVLQAALATLLTRLGAGTDIPIGAPIAGRTDEATDDLVGFFVNTLVLRTDTSGNPTFRQLLNRVRDTDLDAYAHQDLPFERLVEHLNPTRTLAHHPLFQVLLTLNNTEDRTEHGEILRLPGVEAQEIRIKRSLSKFDLSLGLAEKRDPEGTPAGISGSLTFSTDLFDHETAQSLVDRLIHLLTTAAARPDLPVTEIDILTGAERRRLLEEWNGRPHLETPPVDVVALFEERVAAAPDAIALVDANERLSYAELNARANQIARWLRKQGAGPERFVAVDMPRGTEAVTALLGVLKSGAAYLPLDPDYPTERTTHILTDA</sequence>
<evidence type="ECO:0000256" key="4">
    <source>
        <dbReference type="ARBA" id="ARBA00022553"/>
    </source>
</evidence>
<dbReference type="FunFam" id="3.40.50.12780:FF:000012">
    <property type="entry name" value="Non-ribosomal peptide synthetase"/>
    <property type="match status" value="1"/>
</dbReference>
<dbReference type="FunFam" id="3.30.559.10:FF:000012">
    <property type="entry name" value="Non-ribosomal peptide synthetase"/>
    <property type="match status" value="2"/>
</dbReference>
<dbReference type="Pfam" id="PF00668">
    <property type="entry name" value="Condensation"/>
    <property type="match status" value="2"/>
</dbReference>
<dbReference type="InterPro" id="IPR020806">
    <property type="entry name" value="PKS_PP-bd"/>
</dbReference>
<accession>A0A286EAF8</accession>
<dbReference type="Gene3D" id="3.40.50.12780">
    <property type="entry name" value="N-terminal domain of ligase-like"/>
    <property type="match status" value="1"/>
</dbReference>
<dbReference type="Gene3D" id="3.30.559.10">
    <property type="entry name" value="Chloramphenicol acetyltransferase-like domain"/>
    <property type="match status" value="2"/>
</dbReference>
<dbReference type="GO" id="GO:0017000">
    <property type="term" value="P:antibiotic biosynthetic process"/>
    <property type="evidence" value="ECO:0007669"/>
    <property type="project" value="UniProtKB-ARBA"/>
</dbReference>
<dbReference type="InterPro" id="IPR020845">
    <property type="entry name" value="AMP-binding_CS"/>
</dbReference>
<dbReference type="RefSeq" id="WP_141514703.1">
    <property type="nucleotide sequence ID" value="NZ_OCNE01000041.1"/>
</dbReference>
<dbReference type="Proteomes" id="UP000219072">
    <property type="component" value="Unassembled WGS sequence"/>
</dbReference>
<dbReference type="InterPro" id="IPR000873">
    <property type="entry name" value="AMP-dep_synth/lig_dom"/>
</dbReference>
<dbReference type="Gene3D" id="3.30.300.30">
    <property type="match status" value="1"/>
</dbReference>
<dbReference type="GO" id="GO:0031177">
    <property type="term" value="F:phosphopantetheine binding"/>
    <property type="evidence" value="ECO:0007669"/>
    <property type="project" value="InterPro"/>
</dbReference>
<dbReference type="NCBIfam" id="TIGR01733">
    <property type="entry name" value="AA-adenyl-dom"/>
    <property type="match status" value="1"/>
</dbReference>
<evidence type="ECO:0000256" key="1">
    <source>
        <dbReference type="ARBA" id="ARBA00001957"/>
    </source>
</evidence>
<dbReference type="Pfam" id="PF00550">
    <property type="entry name" value="PP-binding"/>
    <property type="match status" value="2"/>
</dbReference>
<feature type="domain" description="Carrier" evidence="5">
    <location>
        <begin position="1054"/>
        <end position="1129"/>
    </location>
</feature>
<dbReference type="InterPro" id="IPR045851">
    <property type="entry name" value="AMP-bd_C_sf"/>
</dbReference>
<dbReference type="Pfam" id="PF13193">
    <property type="entry name" value="AMP-binding_C"/>
    <property type="match status" value="1"/>
</dbReference>
<dbReference type="Gene3D" id="2.30.38.10">
    <property type="entry name" value="Luciferase, Domain 3"/>
    <property type="match status" value="1"/>
</dbReference>
<comment type="similarity">
    <text evidence="2">Belongs to the ATP-dependent AMP-binding enzyme family.</text>
</comment>
<name>A0A286EAF8_9ACTN</name>
<dbReference type="GO" id="GO:0008610">
    <property type="term" value="P:lipid biosynthetic process"/>
    <property type="evidence" value="ECO:0007669"/>
    <property type="project" value="UniProtKB-ARBA"/>
</dbReference>
<dbReference type="Gene3D" id="3.30.559.30">
    <property type="entry name" value="Nonribosomal peptide synthetase, condensation domain"/>
    <property type="match status" value="2"/>
</dbReference>
<proteinExistence type="inferred from homology"/>
<dbReference type="InterPro" id="IPR010071">
    <property type="entry name" value="AA_adenyl_dom"/>
</dbReference>
<dbReference type="GO" id="GO:0044550">
    <property type="term" value="P:secondary metabolite biosynthetic process"/>
    <property type="evidence" value="ECO:0007669"/>
    <property type="project" value="UniProtKB-ARBA"/>
</dbReference>
<dbReference type="InterPro" id="IPR042099">
    <property type="entry name" value="ANL_N_sf"/>
</dbReference>
<evidence type="ECO:0000259" key="5">
    <source>
        <dbReference type="PROSITE" id="PS50075"/>
    </source>
</evidence>
<dbReference type="Gene3D" id="1.10.1200.10">
    <property type="entry name" value="ACP-like"/>
    <property type="match status" value="2"/>
</dbReference>
<dbReference type="InterPro" id="IPR006162">
    <property type="entry name" value="Ppantetheine_attach_site"/>
</dbReference>
<organism evidence="6 7">
    <name type="scientific">Streptomyces zhaozhouensis</name>
    <dbReference type="NCBI Taxonomy" id="1300267"/>
    <lineage>
        <taxon>Bacteria</taxon>
        <taxon>Bacillati</taxon>
        <taxon>Actinomycetota</taxon>
        <taxon>Actinomycetes</taxon>
        <taxon>Kitasatosporales</taxon>
        <taxon>Streptomycetaceae</taxon>
        <taxon>Streptomyces</taxon>
    </lineage>
</organism>
<dbReference type="OrthoDB" id="2472181at2"/>
<dbReference type="CDD" id="cd19540">
    <property type="entry name" value="LCL_NRPS-like"/>
    <property type="match status" value="2"/>
</dbReference>
<dbReference type="PANTHER" id="PTHR45527:SF1">
    <property type="entry name" value="FATTY ACID SYNTHASE"/>
    <property type="match status" value="1"/>
</dbReference>
<dbReference type="PROSITE" id="PS00012">
    <property type="entry name" value="PHOSPHOPANTETHEINE"/>
    <property type="match status" value="2"/>
</dbReference>